<dbReference type="InterPro" id="IPR053721">
    <property type="entry name" value="Fimbrial_Adhesin_Reg"/>
</dbReference>
<dbReference type="Proteomes" id="UP000814172">
    <property type="component" value="Unassembled WGS sequence"/>
</dbReference>
<dbReference type="EMBL" id="WKEW01000012">
    <property type="protein sequence ID" value="MCF5056493.1"/>
    <property type="molecule type" value="Genomic_DNA"/>
</dbReference>
<keyword evidence="2" id="KW-0804">Transcription</keyword>
<protein>
    <recommendedName>
        <fullName evidence="3">TrfB transcriptional repressor protein domain-containing protein</fullName>
    </recommendedName>
</protein>
<proteinExistence type="predicted"/>
<reference evidence="4 5" key="1">
    <citation type="submission" date="2019-11" db="EMBL/GenBank/DDBJ databases">
        <title>Epiphytic Pseudomonas syringae from cherry orchards.</title>
        <authorList>
            <person name="Hulin M.T."/>
        </authorList>
    </citation>
    <scope>NUCLEOTIDE SEQUENCE [LARGE SCALE GENOMIC DNA]</scope>
    <source>
        <strain evidence="4 5">PA-6-9F</strain>
    </source>
</reference>
<evidence type="ECO:0000313" key="4">
    <source>
        <dbReference type="EMBL" id="MCF5056493.1"/>
    </source>
</evidence>
<dbReference type="InterPro" id="IPR032428">
    <property type="entry name" value="TrfB"/>
</dbReference>
<evidence type="ECO:0000259" key="3">
    <source>
        <dbReference type="Pfam" id="PF16509"/>
    </source>
</evidence>
<gene>
    <name evidence="4" type="ORF">GIW75_05855</name>
</gene>
<feature type="domain" description="TrfB transcriptional repressor protein" evidence="3">
    <location>
        <begin position="20"/>
        <end position="98"/>
    </location>
</feature>
<evidence type="ECO:0000256" key="1">
    <source>
        <dbReference type="ARBA" id="ARBA00023015"/>
    </source>
</evidence>
<sequence>MDILMARFNGVMKNGKDVPMDADDFDMLIQKVDRLTLKSLYAVRLVLVEKMNREDASDKTGLSMKGMQLALSKVARVRMGVRDDWIEVNTWAPPEMAAEFMRKLQEIE</sequence>
<name>A0AAW5A9K4_9PSED</name>
<comment type="caution">
    <text evidence="4">The sequence shown here is derived from an EMBL/GenBank/DDBJ whole genome shotgun (WGS) entry which is preliminary data.</text>
</comment>
<evidence type="ECO:0000256" key="2">
    <source>
        <dbReference type="ARBA" id="ARBA00023163"/>
    </source>
</evidence>
<dbReference type="Gene3D" id="1.10.10.2690">
    <property type="match status" value="1"/>
</dbReference>
<dbReference type="Pfam" id="PF16509">
    <property type="entry name" value="KORA"/>
    <property type="match status" value="1"/>
</dbReference>
<keyword evidence="1" id="KW-0805">Transcription regulation</keyword>
<organism evidence="4 5">
    <name type="scientific">Pseudomonas proteolytica</name>
    <dbReference type="NCBI Taxonomy" id="219574"/>
    <lineage>
        <taxon>Bacteria</taxon>
        <taxon>Pseudomonadati</taxon>
        <taxon>Pseudomonadota</taxon>
        <taxon>Gammaproteobacteria</taxon>
        <taxon>Pseudomonadales</taxon>
        <taxon>Pseudomonadaceae</taxon>
        <taxon>Pseudomonas</taxon>
    </lineage>
</organism>
<dbReference type="AlphaFoldDB" id="A0AAW5A9K4"/>
<accession>A0AAW5A9K4</accession>
<keyword evidence="5" id="KW-1185">Reference proteome</keyword>
<evidence type="ECO:0000313" key="5">
    <source>
        <dbReference type="Proteomes" id="UP000814172"/>
    </source>
</evidence>